<protein>
    <submittedName>
        <fullName evidence="2">Uncharacterized protein</fullName>
    </submittedName>
</protein>
<dbReference type="RefSeq" id="WP_143913905.1">
    <property type="nucleotide sequence ID" value="NZ_VLNT01000010.1"/>
</dbReference>
<dbReference type="OrthoDB" id="9342777at2"/>
<organism evidence="2 3">
    <name type="scientific">Aeromicrobium piscarium</name>
    <dbReference type="NCBI Taxonomy" id="2590901"/>
    <lineage>
        <taxon>Bacteria</taxon>
        <taxon>Bacillati</taxon>
        <taxon>Actinomycetota</taxon>
        <taxon>Actinomycetes</taxon>
        <taxon>Propionibacteriales</taxon>
        <taxon>Nocardioidaceae</taxon>
        <taxon>Aeromicrobium</taxon>
    </lineage>
</organism>
<proteinExistence type="predicted"/>
<gene>
    <name evidence="2" type="ORF">FNM00_12605</name>
</gene>
<feature type="transmembrane region" description="Helical" evidence="1">
    <location>
        <begin position="24"/>
        <end position="44"/>
    </location>
</feature>
<dbReference type="Proteomes" id="UP000316988">
    <property type="component" value="Unassembled WGS sequence"/>
</dbReference>
<sequence>MNSASPSSRRPSSSSAARSPVRRATAWFLVAIVLAHTAIIALWVGPSTPLRNAVGDERLRSYVMPFFDQNWRIFAPTPRRAAVTFEIRASIEDPTTGETSPTDWIDVVEREDDIIRGNMTPSRMSLAGRRTANTLNSVMAEMNERQRTQIAANYLTTPVADLRGRLADIEGGAGISDVSRYMRYDEIATSLATYYASTVWEGDIAYVQYRTSIRYVPGFDQRKERDIDDAERTYYEYGWRSTTPPDADVTRMFSAYTGEEPQ</sequence>
<accession>A0A554S758</accession>
<keyword evidence="1" id="KW-1133">Transmembrane helix</keyword>
<keyword evidence="3" id="KW-1185">Reference proteome</keyword>
<keyword evidence="1" id="KW-0812">Transmembrane</keyword>
<dbReference type="EMBL" id="VLNT01000010">
    <property type="protein sequence ID" value="TSD62190.1"/>
    <property type="molecule type" value="Genomic_DNA"/>
</dbReference>
<dbReference type="Pfam" id="PF19136">
    <property type="entry name" value="DUF5819"/>
    <property type="match status" value="1"/>
</dbReference>
<comment type="caution">
    <text evidence="2">The sequence shown here is derived from an EMBL/GenBank/DDBJ whole genome shotgun (WGS) entry which is preliminary data.</text>
</comment>
<keyword evidence="1" id="KW-0472">Membrane</keyword>
<evidence type="ECO:0000313" key="2">
    <source>
        <dbReference type="EMBL" id="TSD62190.1"/>
    </source>
</evidence>
<name>A0A554S758_9ACTN</name>
<reference evidence="2 3" key="1">
    <citation type="submission" date="2019-07" db="EMBL/GenBank/DDBJ databases">
        <authorList>
            <person name="Zhao L.H."/>
        </authorList>
    </citation>
    <scope>NUCLEOTIDE SEQUENCE [LARGE SCALE GENOMIC DNA]</scope>
    <source>
        <strain evidence="2 3">Co35</strain>
    </source>
</reference>
<evidence type="ECO:0000256" key="1">
    <source>
        <dbReference type="SAM" id="Phobius"/>
    </source>
</evidence>
<evidence type="ECO:0000313" key="3">
    <source>
        <dbReference type="Proteomes" id="UP000316988"/>
    </source>
</evidence>
<dbReference type="AlphaFoldDB" id="A0A554S758"/>
<dbReference type="InterPro" id="IPR043857">
    <property type="entry name" value="DUF5819"/>
</dbReference>